<dbReference type="AlphaFoldDB" id="A0A8C4DWX8"/>
<dbReference type="Gene3D" id="3.40.50.300">
    <property type="entry name" value="P-loop containing nucleotide triphosphate hydrolases"/>
    <property type="match status" value="2"/>
</dbReference>
<dbReference type="SUPFAM" id="SSF51735">
    <property type="entry name" value="NAD(P)-binding Rossmann-fold domains"/>
    <property type="match status" value="1"/>
</dbReference>
<evidence type="ECO:0000259" key="10">
    <source>
        <dbReference type="Pfam" id="PF00763"/>
    </source>
</evidence>
<reference evidence="12" key="2">
    <citation type="submission" date="2025-09" db="UniProtKB">
        <authorList>
            <consortium name="Ensembl"/>
        </authorList>
    </citation>
    <scope>IDENTIFICATION</scope>
</reference>
<keyword evidence="13" id="KW-1185">Reference proteome</keyword>
<feature type="domain" description="Tetrahydrofolate dehydrogenase/cyclohydrolase NAD(P)-binding" evidence="11">
    <location>
        <begin position="204"/>
        <end position="291"/>
    </location>
</feature>
<dbReference type="GeneID" id="127368467"/>
<dbReference type="FunFam" id="3.10.410.10:FF:000001">
    <property type="entry name" value="Putative formate--tetrahydrofolate ligase"/>
    <property type="match status" value="1"/>
</dbReference>
<dbReference type="InterPro" id="IPR046346">
    <property type="entry name" value="Aminoacid_DH-like_N_sf"/>
</dbReference>
<dbReference type="CDD" id="cd00477">
    <property type="entry name" value="FTHFS"/>
    <property type="match status" value="1"/>
</dbReference>
<dbReference type="Gene3D" id="3.10.410.10">
    <property type="entry name" value="Formyltetrahydrofolate synthetase, domain 3"/>
    <property type="match status" value="1"/>
</dbReference>
<dbReference type="InterPro" id="IPR020631">
    <property type="entry name" value="THF_DH/CycHdrlase_NAD-bd_dom"/>
</dbReference>
<keyword evidence="6" id="KW-0554">One-carbon metabolism</keyword>
<evidence type="ECO:0000313" key="13">
    <source>
        <dbReference type="Proteomes" id="UP000694389"/>
    </source>
</evidence>
<dbReference type="Pfam" id="PF00763">
    <property type="entry name" value="THF_DHG_CYH"/>
    <property type="match status" value="1"/>
</dbReference>
<dbReference type="SUPFAM" id="SSF53223">
    <property type="entry name" value="Aminoacid dehydrogenase-like, N-terminal domain"/>
    <property type="match status" value="1"/>
</dbReference>
<dbReference type="OrthoDB" id="1845775at2759"/>
<dbReference type="Gene3D" id="3.40.50.720">
    <property type="entry name" value="NAD(P)-binding Rossmann-like Domain"/>
    <property type="match status" value="1"/>
</dbReference>
<dbReference type="GO" id="GO:0035999">
    <property type="term" value="P:tetrahydrofolate interconversion"/>
    <property type="evidence" value="ECO:0007669"/>
    <property type="project" value="UniProtKB-UniPathway"/>
</dbReference>
<dbReference type="PRINTS" id="PR00085">
    <property type="entry name" value="THFDHDRGNASE"/>
</dbReference>
<evidence type="ECO:0000256" key="6">
    <source>
        <dbReference type="ARBA" id="ARBA00022563"/>
    </source>
</evidence>
<dbReference type="PROSITE" id="PS00721">
    <property type="entry name" value="FTHFS_1"/>
    <property type="match status" value="1"/>
</dbReference>
<dbReference type="GO" id="GO:0004477">
    <property type="term" value="F:methenyltetrahydrofolate cyclohydrolase activity"/>
    <property type="evidence" value="ECO:0007669"/>
    <property type="project" value="TreeGrafter"/>
</dbReference>
<gene>
    <name evidence="12" type="primary">mthfd1l</name>
</gene>
<dbReference type="Gene3D" id="3.40.50.10860">
    <property type="entry name" value="Leucine Dehydrogenase, chain A, domain 1"/>
    <property type="match status" value="1"/>
</dbReference>
<evidence type="ECO:0000313" key="12">
    <source>
        <dbReference type="Ensembl" id="ENSDLAP00005010051.2"/>
    </source>
</evidence>
<keyword evidence="7" id="KW-0436">Ligase</keyword>
<dbReference type="GO" id="GO:0005524">
    <property type="term" value="F:ATP binding"/>
    <property type="evidence" value="ECO:0007669"/>
    <property type="project" value="UniProtKB-KW"/>
</dbReference>
<name>A0A8C4DWX8_DICLA</name>
<feature type="domain" description="Tetrahydrofolate dehydrogenase/cyclohydrolase catalytic" evidence="10">
    <location>
        <begin position="80"/>
        <end position="182"/>
    </location>
</feature>
<dbReference type="SUPFAM" id="SSF52540">
    <property type="entry name" value="P-loop containing nucleoside triphosphate hydrolases"/>
    <property type="match status" value="1"/>
</dbReference>
<sequence>MKLSIIRSACGSLRIHPTHPGSRIGGLSRRCLPVGPASRRLMVRTAATTGGGTNPKLAVNFRKQPQEDGGFECDTSLREVVQSTKEAMLALQRRNPSIQPLLAIIQAGEDDSLLEINKKIAGTIGLNITQICLAKECSEDEIVEEVLKLNEDPRVHGVYLHLPPASLTSRVLNTLKPEKDVDGISDLNMGRLVRGDLSKGFVPPIANAVLDLLEKHDTSLEGKTVLLVGGEGSLGVALQCLIERRGMVVFKSHWSSKSLQRQVMQADALVLLGAGTIDVPPSWVRPGAAVIRCQPSLETDAIEMFSKSGLGYLTAAYRTQNVVHNCSRWFQEQQYRPWHLRSLKLQPLTPVPSDIEISRAQTPKPVDQLAAEIGVLPEELEAYGRSKAKVQLSLLDRLHTQPDGKYVLVAGITPTPLGEGKSTVTIGLVQALSAHLKLNSFACLRQPSQGPTFGVKGGAAGGGYAQVIPMEEFNLHLTGDIHAITAANNLVAAAIDARMLHEATQSDKALFNRLVPSVNGVRRFSPIQISRLNRLGINKTDPASLTPQEVSTFVRLDLDPSKITWQRVVDTNDRFLRKITVGQASTEKGMIRETGFDIAVASEIMAILALADSLEDMKNRLARMVVGTSRSGQPITAEDLGVSGALAVLMKDAIKPTMMQTLEGTPVFVHAGPFANIAHGNSSVLADKLALKLVGRNGFVVTEAGFGADIGMEKFFNIKCRASGLRPNVVVLVATVRALKMHGGGPNVSAGAPLPREYIDENLSLVAGGCRSNLRKQIQIAHLFGVPVVVALNVFKTDTQAEIDLVCQLAKECGASDAVPCHHWAQGGRGSLELAQAVNEATSRPSNFQFLYNIEMPIVEKIRTIAQKVYGADDIELSPEAEAKIDYYNQQGYGSLPICMAKTHLSLSHMPDKKGAPTGFTLPIRDVRASIGAGFIFPLVGTMSTMPGLPTRPCFYDIDLDPVTEEITGLF</sequence>
<organism evidence="12 13">
    <name type="scientific">Dicentrarchus labrax</name>
    <name type="common">European seabass</name>
    <name type="synonym">Morone labrax</name>
    <dbReference type="NCBI Taxonomy" id="13489"/>
    <lineage>
        <taxon>Eukaryota</taxon>
        <taxon>Metazoa</taxon>
        <taxon>Chordata</taxon>
        <taxon>Craniata</taxon>
        <taxon>Vertebrata</taxon>
        <taxon>Euteleostomi</taxon>
        <taxon>Actinopterygii</taxon>
        <taxon>Neopterygii</taxon>
        <taxon>Teleostei</taxon>
        <taxon>Neoteleostei</taxon>
        <taxon>Acanthomorphata</taxon>
        <taxon>Eupercaria</taxon>
        <taxon>Moronidae</taxon>
        <taxon>Dicentrarchus</taxon>
    </lineage>
</organism>
<comment type="pathway">
    <text evidence="1">One-carbon metabolism; tetrahydrofolate interconversion.</text>
</comment>
<dbReference type="GO" id="GO:0004488">
    <property type="term" value="F:methylenetetrahydrofolate dehydrogenase (NADP+) activity"/>
    <property type="evidence" value="ECO:0007669"/>
    <property type="project" value="InterPro"/>
</dbReference>
<comment type="similarity">
    <text evidence="3">In the C-terminal section; belongs to the formate--tetrahydrofolate ligase family.</text>
</comment>
<dbReference type="Gene3D" id="1.10.8.770">
    <property type="match status" value="1"/>
</dbReference>
<dbReference type="Pfam" id="PF02882">
    <property type="entry name" value="THF_DHG_CYH_C"/>
    <property type="match status" value="1"/>
</dbReference>
<dbReference type="OMA" id="CKQIANI"/>
<evidence type="ECO:0000256" key="8">
    <source>
        <dbReference type="ARBA" id="ARBA00022741"/>
    </source>
</evidence>
<dbReference type="CTD" id="25902"/>
<dbReference type="GO" id="GO:0005829">
    <property type="term" value="C:cytosol"/>
    <property type="evidence" value="ECO:0007669"/>
    <property type="project" value="TreeGrafter"/>
</dbReference>
<evidence type="ECO:0000256" key="5">
    <source>
        <dbReference type="ARBA" id="ARBA00012295"/>
    </source>
</evidence>
<evidence type="ECO:0000256" key="3">
    <source>
        <dbReference type="ARBA" id="ARBA00006985"/>
    </source>
</evidence>
<evidence type="ECO:0000256" key="2">
    <source>
        <dbReference type="ARBA" id="ARBA00005559"/>
    </source>
</evidence>
<dbReference type="RefSeq" id="XP_051265264.1">
    <property type="nucleotide sequence ID" value="XM_051409304.1"/>
</dbReference>
<evidence type="ECO:0000256" key="4">
    <source>
        <dbReference type="ARBA" id="ARBA00011738"/>
    </source>
</evidence>
<evidence type="ECO:0000256" key="9">
    <source>
        <dbReference type="ARBA" id="ARBA00022840"/>
    </source>
</evidence>
<dbReference type="PANTHER" id="PTHR48099:SF12">
    <property type="entry name" value="MONOFUNCTIONAL C1-TETRAHYDROFOLATE SYNTHASE, MITOCHONDRIAL"/>
    <property type="match status" value="1"/>
</dbReference>
<dbReference type="Proteomes" id="UP000694389">
    <property type="component" value="Unassembled WGS sequence"/>
</dbReference>
<proteinExistence type="inferred from homology"/>
<dbReference type="EC" id="6.3.4.3" evidence="5"/>
<dbReference type="InterPro" id="IPR000672">
    <property type="entry name" value="THF_DH/CycHdrlase"/>
</dbReference>
<dbReference type="GO" id="GO:0004329">
    <property type="term" value="F:formate-tetrahydrofolate ligase activity"/>
    <property type="evidence" value="ECO:0007669"/>
    <property type="project" value="UniProtKB-EC"/>
</dbReference>
<dbReference type="PROSITE" id="PS00722">
    <property type="entry name" value="FTHFS_2"/>
    <property type="match status" value="1"/>
</dbReference>
<dbReference type="InterPro" id="IPR027417">
    <property type="entry name" value="P-loop_NTPase"/>
</dbReference>
<dbReference type="GeneTree" id="ENSGT00940000157477"/>
<keyword evidence="9" id="KW-0067">ATP-binding</keyword>
<accession>A0A8C4DWX8</accession>
<evidence type="ECO:0000256" key="7">
    <source>
        <dbReference type="ARBA" id="ARBA00022598"/>
    </source>
</evidence>
<dbReference type="FunFam" id="3.40.50.300:FF:000627">
    <property type="entry name" value="Methylenetetrahydrofolate dehydrogenase (NADP+ dependent) 1 like"/>
    <property type="match status" value="1"/>
</dbReference>
<dbReference type="FunFam" id="1.10.8.770:FF:000001">
    <property type="entry name" value="Methylenetetrahydrofolate dehydrogenase (NADP+ dependent) 1 like"/>
    <property type="match status" value="1"/>
</dbReference>
<dbReference type="InterPro" id="IPR036291">
    <property type="entry name" value="NAD(P)-bd_dom_sf"/>
</dbReference>
<dbReference type="InterPro" id="IPR020630">
    <property type="entry name" value="THF_DH/CycHdrlase_cat_dom"/>
</dbReference>
<evidence type="ECO:0000256" key="1">
    <source>
        <dbReference type="ARBA" id="ARBA00004777"/>
    </source>
</evidence>
<dbReference type="PANTHER" id="PTHR48099">
    <property type="entry name" value="C-1-TETRAHYDROFOLATE SYNTHASE, CYTOPLASMIC-RELATED"/>
    <property type="match status" value="1"/>
</dbReference>
<comment type="subunit">
    <text evidence="4">Homodimer.</text>
</comment>
<dbReference type="FunFam" id="3.40.50.300:FF:000556">
    <property type="entry name" value="Methylenetetrahydrofolate dehydrogenase (NADP+ dependent) 1 like"/>
    <property type="match status" value="1"/>
</dbReference>
<dbReference type="Ensembl" id="ENSDLAT00005011012.2">
    <property type="protein sequence ID" value="ENSDLAP00005010051.2"/>
    <property type="gene ID" value="ENSDLAG00005001497.2"/>
</dbReference>
<dbReference type="GO" id="GO:0046394">
    <property type="term" value="P:carboxylic acid biosynthetic process"/>
    <property type="evidence" value="ECO:0007669"/>
    <property type="project" value="UniProtKB-ARBA"/>
</dbReference>
<dbReference type="UniPathway" id="UPA00193"/>
<comment type="similarity">
    <text evidence="2">In the N-terminal section; belongs to the tetrahydrofolate dehydrogenase/cyclohydrolase family.</text>
</comment>
<protein>
    <recommendedName>
        <fullName evidence="5">formate--tetrahydrofolate ligase</fullName>
        <ecNumber evidence="5">6.3.4.3</ecNumber>
    </recommendedName>
</protein>
<evidence type="ECO:0000259" key="11">
    <source>
        <dbReference type="Pfam" id="PF02882"/>
    </source>
</evidence>
<keyword evidence="8" id="KW-0547">Nucleotide-binding</keyword>
<dbReference type="InterPro" id="IPR020628">
    <property type="entry name" value="Formate_THF_ligase_CS"/>
</dbReference>
<dbReference type="HAMAP" id="MF_01543">
    <property type="entry name" value="FTHFS"/>
    <property type="match status" value="1"/>
</dbReference>
<dbReference type="Pfam" id="PF01268">
    <property type="entry name" value="FTHFS"/>
    <property type="match status" value="1"/>
</dbReference>
<dbReference type="InterPro" id="IPR000559">
    <property type="entry name" value="Formate_THF_ligase"/>
</dbReference>
<reference evidence="12" key="1">
    <citation type="submission" date="2025-08" db="UniProtKB">
        <authorList>
            <consortium name="Ensembl"/>
        </authorList>
    </citation>
    <scope>IDENTIFICATION</scope>
</reference>